<dbReference type="SUPFAM" id="SSF51735">
    <property type="entry name" value="NAD(P)-binding Rossmann-fold domains"/>
    <property type="match status" value="1"/>
</dbReference>
<dbReference type="InterPro" id="IPR036291">
    <property type="entry name" value="NAD(P)-bd_dom_sf"/>
</dbReference>
<organism evidence="3 4">
    <name type="scientific">Trebonia kvetii</name>
    <dbReference type="NCBI Taxonomy" id="2480626"/>
    <lineage>
        <taxon>Bacteria</taxon>
        <taxon>Bacillati</taxon>
        <taxon>Actinomycetota</taxon>
        <taxon>Actinomycetes</taxon>
        <taxon>Streptosporangiales</taxon>
        <taxon>Treboniaceae</taxon>
        <taxon>Trebonia</taxon>
    </lineage>
</organism>
<gene>
    <name evidence="3" type="ORF">EAS64_27205</name>
</gene>
<sequence>MTGPLSAALLALTKVFADRGITDGVRVNAVNPGAVLTPRTVAMLTARAEAAGLTLDEAVAGMVRRDHVTRLGTPEDVAGVVAFLLSPGGDWLQGAVIDVDGGRTKGL</sequence>
<evidence type="ECO:0000256" key="1">
    <source>
        <dbReference type="ARBA" id="ARBA00006484"/>
    </source>
</evidence>
<dbReference type="EMBL" id="RPFW01000005">
    <property type="protein sequence ID" value="TVZ02483.1"/>
    <property type="molecule type" value="Genomic_DNA"/>
</dbReference>
<keyword evidence="2" id="KW-0560">Oxidoreductase</keyword>
<reference evidence="3 4" key="1">
    <citation type="submission" date="2018-11" db="EMBL/GenBank/DDBJ databases">
        <title>Trebonia kvetii gen.nov., sp.nov., a novel acidophilic actinobacterium, and proposal of the new actinobacterial family Treboniaceae fam. nov.</title>
        <authorList>
            <person name="Rapoport D."/>
            <person name="Sagova-Mareckova M."/>
            <person name="Sedlacek I."/>
            <person name="Provaznik J."/>
            <person name="Kralova S."/>
            <person name="Pavlinic D."/>
            <person name="Benes V."/>
            <person name="Kopecky J."/>
        </authorList>
    </citation>
    <scope>NUCLEOTIDE SEQUENCE [LARGE SCALE GENOMIC DNA]</scope>
    <source>
        <strain evidence="3 4">15Tr583</strain>
    </source>
</reference>
<comment type="caution">
    <text evidence="3">The sequence shown here is derived from an EMBL/GenBank/DDBJ whole genome shotgun (WGS) entry which is preliminary data.</text>
</comment>
<dbReference type="RefSeq" id="WP_145857535.1">
    <property type="nucleotide sequence ID" value="NZ_RPFW01000005.1"/>
</dbReference>
<dbReference type="PANTHER" id="PTHR24321">
    <property type="entry name" value="DEHYDROGENASES, SHORT CHAIN"/>
    <property type="match status" value="1"/>
</dbReference>
<dbReference type="AlphaFoldDB" id="A0A6P2BZ74"/>
<proteinExistence type="inferred from homology"/>
<dbReference type="Proteomes" id="UP000460272">
    <property type="component" value="Unassembled WGS sequence"/>
</dbReference>
<dbReference type="GO" id="GO:0016491">
    <property type="term" value="F:oxidoreductase activity"/>
    <property type="evidence" value="ECO:0007669"/>
    <property type="project" value="UniProtKB-KW"/>
</dbReference>
<name>A0A6P2BZ74_9ACTN</name>
<dbReference type="InterPro" id="IPR002347">
    <property type="entry name" value="SDR_fam"/>
</dbReference>
<dbReference type="PRINTS" id="PR00081">
    <property type="entry name" value="GDHRDH"/>
</dbReference>
<dbReference type="Gene3D" id="3.40.50.720">
    <property type="entry name" value="NAD(P)-binding Rossmann-like Domain"/>
    <property type="match status" value="1"/>
</dbReference>
<comment type="similarity">
    <text evidence="1">Belongs to the short-chain dehydrogenases/reductases (SDR) family.</text>
</comment>
<accession>A0A6P2BZ74</accession>
<dbReference type="OrthoDB" id="4481821at2"/>
<evidence type="ECO:0000313" key="3">
    <source>
        <dbReference type="EMBL" id="TVZ02483.1"/>
    </source>
</evidence>
<keyword evidence="4" id="KW-1185">Reference proteome</keyword>
<dbReference type="PANTHER" id="PTHR24321:SF8">
    <property type="entry name" value="ESTRADIOL 17-BETA-DEHYDROGENASE 8-RELATED"/>
    <property type="match status" value="1"/>
</dbReference>
<evidence type="ECO:0000256" key="2">
    <source>
        <dbReference type="ARBA" id="ARBA00023002"/>
    </source>
</evidence>
<protein>
    <submittedName>
        <fullName evidence="3">SDR family oxidoreductase</fullName>
    </submittedName>
</protein>
<evidence type="ECO:0000313" key="4">
    <source>
        <dbReference type="Proteomes" id="UP000460272"/>
    </source>
</evidence>
<dbReference type="Pfam" id="PF13561">
    <property type="entry name" value="adh_short_C2"/>
    <property type="match status" value="1"/>
</dbReference>